<keyword evidence="3" id="KW-1185">Reference proteome</keyword>
<sequence length="140" mass="14706">DHSRSDRVLGCGLRPHVNRTSESGSIGGIKVPHNLLAIHLKVSIYPVTVVKFKTPVDVGDNVQAPREDFALLSTGVGSSFCGTGTDSELVASSDEAACALLSEPVADLSMEPEAWANSDPEAWLDSEPDVDPISVCSSSD</sequence>
<protein>
    <submittedName>
        <fullName evidence="2">Uncharacterized protein</fullName>
    </submittedName>
</protein>
<evidence type="ECO:0000313" key="3">
    <source>
        <dbReference type="Proteomes" id="UP001234989"/>
    </source>
</evidence>
<evidence type="ECO:0000256" key="1">
    <source>
        <dbReference type="SAM" id="MobiDB-lite"/>
    </source>
</evidence>
<gene>
    <name evidence="2" type="ORF">MTR67_023119</name>
</gene>
<name>A0AAF0R193_SOLVR</name>
<accession>A0AAF0R193</accession>
<evidence type="ECO:0000313" key="2">
    <source>
        <dbReference type="EMBL" id="WMV29734.1"/>
    </source>
</evidence>
<reference evidence="2" key="1">
    <citation type="submission" date="2023-08" db="EMBL/GenBank/DDBJ databases">
        <title>A de novo genome assembly of Solanum verrucosum Schlechtendal, a Mexican diploid species geographically isolated from the other diploid A-genome species in potato relatives.</title>
        <authorList>
            <person name="Hosaka K."/>
        </authorList>
    </citation>
    <scope>NUCLEOTIDE SEQUENCE</scope>
    <source>
        <tissue evidence="2">Young leaves</tissue>
    </source>
</reference>
<organism evidence="2 3">
    <name type="scientific">Solanum verrucosum</name>
    <dbReference type="NCBI Taxonomy" id="315347"/>
    <lineage>
        <taxon>Eukaryota</taxon>
        <taxon>Viridiplantae</taxon>
        <taxon>Streptophyta</taxon>
        <taxon>Embryophyta</taxon>
        <taxon>Tracheophyta</taxon>
        <taxon>Spermatophyta</taxon>
        <taxon>Magnoliopsida</taxon>
        <taxon>eudicotyledons</taxon>
        <taxon>Gunneridae</taxon>
        <taxon>Pentapetalae</taxon>
        <taxon>asterids</taxon>
        <taxon>lamiids</taxon>
        <taxon>Solanales</taxon>
        <taxon>Solanaceae</taxon>
        <taxon>Solanoideae</taxon>
        <taxon>Solaneae</taxon>
        <taxon>Solanum</taxon>
    </lineage>
</organism>
<feature type="non-terminal residue" evidence="2">
    <location>
        <position position="1"/>
    </location>
</feature>
<dbReference type="Proteomes" id="UP001234989">
    <property type="component" value="Chromosome 5"/>
</dbReference>
<dbReference type="EMBL" id="CP133616">
    <property type="protein sequence ID" value="WMV29734.1"/>
    <property type="molecule type" value="Genomic_DNA"/>
</dbReference>
<feature type="region of interest" description="Disordered" evidence="1">
    <location>
        <begin position="110"/>
        <end position="140"/>
    </location>
</feature>
<proteinExistence type="predicted"/>
<dbReference type="AlphaFoldDB" id="A0AAF0R193"/>